<dbReference type="GO" id="GO:0008237">
    <property type="term" value="F:metallopeptidase activity"/>
    <property type="evidence" value="ECO:0007669"/>
    <property type="project" value="UniProtKB-KW"/>
</dbReference>
<dbReference type="InterPro" id="IPR003675">
    <property type="entry name" value="Rce1/LyrA-like_dom"/>
</dbReference>
<dbReference type="GO" id="GO:0080120">
    <property type="term" value="P:CAAX-box protein maturation"/>
    <property type="evidence" value="ECO:0007669"/>
    <property type="project" value="UniProtKB-ARBA"/>
</dbReference>
<sequence length="271" mass="29860">MIQLLTGIVASVLFVLGVDLLNNPWFLWAASSLPMYVVGVPIFLLIIRPLPIHSQSQNKLPVSRFLVLLLICFPVTYLGNLIGTLLSAVLSGGTAQNGIETYLTDGGPLALFTTIIVAPVVEEYVFRKQLLDRCGRYGEKTAMVFSALAFGLFHMNFYQFFYAFGVGLILAYVYLRTRSLRYPVLIHMIINFLGSAVPLFMMSYGLEVYLLAADLGLAVAGLVAAIVYRKRFSLSPAPCELPREGRAKTVYGNAGFLLFALFCGMMFVLAL</sequence>
<proteinExistence type="predicted"/>
<dbReference type="Pfam" id="PF02517">
    <property type="entry name" value="Rce1-like"/>
    <property type="match status" value="1"/>
</dbReference>
<name>A0A9D0YSB6_9FIRM</name>
<dbReference type="Proteomes" id="UP000886879">
    <property type="component" value="Unassembled WGS sequence"/>
</dbReference>
<feature type="domain" description="CAAX prenyl protease 2/Lysostaphin resistance protein A-like" evidence="2">
    <location>
        <begin position="109"/>
        <end position="193"/>
    </location>
</feature>
<feature type="transmembrane region" description="Helical" evidence="1">
    <location>
        <begin position="159"/>
        <end position="175"/>
    </location>
</feature>
<organism evidence="3 4">
    <name type="scientific">Candidatus Enterenecus faecium</name>
    <dbReference type="NCBI Taxonomy" id="2840780"/>
    <lineage>
        <taxon>Bacteria</taxon>
        <taxon>Bacillati</taxon>
        <taxon>Bacillota</taxon>
        <taxon>Clostridia</taxon>
        <taxon>Eubacteriales</taxon>
        <taxon>Candidatus Enterenecus</taxon>
    </lineage>
</organism>
<feature type="transmembrane region" description="Helical" evidence="1">
    <location>
        <begin position="27"/>
        <end position="47"/>
    </location>
</feature>
<reference evidence="3" key="1">
    <citation type="submission" date="2020-10" db="EMBL/GenBank/DDBJ databases">
        <authorList>
            <person name="Gilroy R."/>
        </authorList>
    </citation>
    <scope>NUCLEOTIDE SEQUENCE</scope>
    <source>
        <strain evidence="3">ChiGjej2B2-12916</strain>
    </source>
</reference>
<keyword evidence="1" id="KW-0812">Transmembrane</keyword>
<keyword evidence="3" id="KW-0645">Protease</keyword>
<keyword evidence="3" id="KW-0378">Hydrolase</keyword>
<evidence type="ECO:0000259" key="2">
    <source>
        <dbReference type="Pfam" id="PF02517"/>
    </source>
</evidence>
<feature type="transmembrane region" description="Helical" evidence="1">
    <location>
        <begin position="249"/>
        <end position="270"/>
    </location>
</feature>
<keyword evidence="1" id="KW-1133">Transmembrane helix</keyword>
<evidence type="ECO:0000313" key="4">
    <source>
        <dbReference type="Proteomes" id="UP000886879"/>
    </source>
</evidence>
<accession>A0A9D0YSB6</accession>
<keyword evidence="1" id="KW-0472">Membrane</keyword>
<gene>
    <name evidence="3" type="ORF">IAD31_07020</name>
</gene>
<feature type="transmembrane region" description="Helical" evidence="1">
    <location>
        <begin position="182"/>
        <end position="202"/>
    </location>
</feature>
<dbReference type="GO" id="GO:0004175">
    <property type="term" value="F:endopeptidase activity"/>
    <property type="evidence" value="ECO:0007669"/>
    <property type="project" value="UniProtKB-ARBA"/>
</dbReference>
<comment type="caution">
    <text evidence="3">The sequence shown here is derived from an EMBL/GenBank/DDBJ whole genome shotgun (WGS) entry which is preliminary data.</text>
</comment>
<keyword evidence="3" id="KW-0482">Metalloprotease</keyword>
<dbReference type="AlphaFoldDB" id="A0A9D0YSB6"/>
<dbReference type="EMBL" id="DVFO01000070">
    <property type="protein sequence ID" value="HIQ61331.1"/>
    <property type="molecule type" value="Genomic_DNA"/>
</dbReference>
<evidence type="ECO:0000313" key="3">
    <source>
        <dbReference type="EMBL" id="HIQ61331.1"/>
    </source>
</evidence>
<feature type="transmembrane region" description="Helical" evidence="1">
    <location>
        <begin position="67"/>
        <end position="89"/>
    </location>
</feature>
<dbReference type="InterPro" id="IPR052710">
    <property type="entry name" value="CAAX_protease"/>
</dbReference>
<feature type="transmembrane region" description="Helical" evidence="1">
    <location>
        <begin position="208"/>
        <end position="228"/>
    </location>
</feature>
<protein>
    <submittedName>
        <fullName evidence="3">CPBP family intramembrane metalloprotease</fullName>
    </submittedName>
</protein>
<reference evidence="3" key="2">
    <citation type="journal article" date="2021" name="PeerJ">
        <title>Extensive microbial diversity within the chicken gut microbiome revealed by metagenomics and culture.</title>
        <authorList>
            <person name="Gilroy R."/>
            <person name="Ravi A."/>
            <person name="Getino M."/>
            <person name="Pursley I."/>
            <person name="Horton D.L."/>
            <person name="Alikhan N.F."/>
            <person name="Baker D."/>
            <person name="Gharbi K."/>
            <person name="Hall N."/>
            <person name="Watson M."/>
            <person name="Adriaenssens E.M."/>
            <person name="Foster-Nyarko E."/>
            <person name="Jarju S."/>
            <person name="Secka A."/>
            <person name="Antonio M."/>
            <person name="Oren A."/>
            <person name="Chaudhuri R.R."/>
            <person name="La Ragione R."/>
            <person name="Hildebrand F."/>
            <person name="Pallen M.J."/>
        </authorList>
    </citation>
    <scope>NUCLEOTIDE SEQUENCE</scope>
    <source>
        <strain evidence="3">ChiGjej2B2-12916</strain>
    </source>
</reference>
<dbReference type="PANTHER" id="PTHR36435">
    <property type="entry name" value="SLR1288 PROTEIN"/>
    <property type="match status" value="1"/>
</dbReference>
<evidence type="ECO:0000256" key="1">
    <source>
        <dbReference type="SAM" id="Phobius"/>
    </source>
</evidence>
<dbReference type="PANTHER" id="PTHR36435:SF1">
    <property type="entry name" value="CAAX AMINO TERMINAL PROTEASE FAMILY PROTEIN"/>
    <property type="match status" value="1"/>
</dbReference>